<dbReference type="RefSeq" id="WP_213004754.1">
    <property type="nucleotide sequence ID" value="NZ_BOQN01000007.1"/>
</dbReference>
<protein>
    <submittedName>
        <fullName evidence="1">Uncharacterized protein</fullName>
    </submittedName>
</protein>
<accession>A0A919T6R3</accession>
<dbReference type="EMBL" id="BOQN01000007">
    <property type="protein sequence ID" value="GIM88769.1"/>
    <property type="molecule type" value="Genomic_DNA"/>
</dbReference>
<evidence type="ECO:0000313" key="2">
    <source>
        <dbReference type="Proteomes" id="UP000677082"/>
    </source>
</evidence>
<sequence length="204" mass="23268">MIRPDDEEKPFIARWNMLARILLVESSVKHIARAAMDYADFDDGSNCRPSNERLARETGYNERTVRFAWSALRGLGMAERVSRGTSYLRQADEYWLQIPEHWANFPILGPHGRKFTCLGCGKLFNPVGNCSVNELPTDAPGADMVRYDIAKMCFCPAPRKTKGRDDASCLAGWNQAQRKAGSPLWNQLGLERWKLFRQARADDW</sequence>
<reference evidence="1 2" key="1">
    <citation type="submission" date="2021-03" db="EMBL/GenBank/DDBJ databases">
        <title>Whole genome shotgun sequence of Actinoplanes toevensis NBRC 105298.</title>
        <authorList>
            <person name="Komaki H."/>
            <person name="Tamura T."/>
        </authorList>
    </citation>
    <scope>NUCLEOTIDE SEQUENCE [LARGE SCALE GENOMIC DNA]</scope>
    <source>
        <strain evidence="1 2">NBRC 105298</strain>
    </source>
</reference>
<keyword evidence="2" id="KW-1185">Reference proteome</keyword>
<evidence type="ECO:0000313" key="1">
    <source>
        <dbReference type="EMBL" id="GIM88769.1"/>
    </source>
</evidence>
<organism evidence="1 2">
    <name type="scientific">Paractinoplanes toevensis</name>
    <dbReference type="NCBI Taxonomy" id="571911"/>
    <lineage>
        <taxon>Bacteria</taxon>
        <taxon>Bacillati</taxon>
        <taxon>Actinomycetota</taxon>
        <taxon>Actinomycetes</taxon>
        <taxon>Micromonosporales</taxon>
        <taxon>Micromonosporaceae</taxon>
        <taxon>Paractinoplanes</taxon>
    </lineage>
</organism>
<proteinExistence type="predicted"/>
<dbReference type="Proteomes" id="UP000677082">
    <property type="component" value="Unassembled WGS sequence"/>
</dbReference>
<comment type="caution">
    <text evidence="1">The sequence shown here is derived from an EMBL/GenBank/DDBJ whole genome shotgun (WGS) entry which is preliminary data.</text>
</comment>
<gene>
    <name evidence="1" type="ORF">Ato02nite_005620</name>
</gene>
<name>A0A919T6R3_9ACTN</name>
<dbReference type="AlphaFoldDB" id="A0A919T6R3"/>